<accession>A0A5F1XYE1</accession>
<evidence type="ECO:0000313" key="2">
    <source>
        <dbReference type="Proteomes" id="UP000276407"/>
    </source>
</evidence>
<evidence type="ECO:0000313" key="1">
    <source>
        <dbReference type="EMBL" id="AYV57185.1"/>
    </source>
</evidence>
<protein>
    <submittedName>
        <fullName evidence="1">Uncharacterized protein</fullName>
    </submittedName>
</protein>
<organism evidence="1 2">
    <name type="scientific">Leptospira kmetyi</name>
    <dbReference type="NCBI Taxonomy" id="408139"/>
    <lineage>
        <taxon>Bacteria</taxon>
        <taxon>Pseudomonadati</taxon>
        <taxon>Spirochaetota</taxon>
        <taxon>Spirochaetia</taxon>
        <taxon>Leptospirales</taxon>
        <taxon>Leptospiraceae</taxon>
        <taxon>Leptospira</taxon>
    </lineage>
</organism>
<name>A0A5F1XYE1_9LEPT</name>
<dbReference type="NCBIfam" id="NF047433">
    <property type="entry name" value="Lepto_7_Nterm"/>
    <property type="match status" value="1"/>
</dbReference>
<dbReference type="EMBL" id="CP033614">
    <property type="protein sequence ID" value="AYV57185.1"/>
    <property type="molecule type" value="Genomic_DNA"/>
</dbReference>
<proteinExistence type="predicted"/>
<gene>
    <name evidence="1" type="ORF">EFP84_17825</name>
</gene>
<dbReference type="PROSITE" id="PS51161">
    <property type="entry name" value="ATP_CONE"/>
    <property type="match status" value="1"/>
</dbReference>
<dbReference type="GO" id="GO:0005524">
    <property type="term" value="F:ATP binding"/>
    <property type="evidence" value="ECO:0007669"/>
    <property type="project" value="UniProtKB-UniRule"/>
</dbReference>
<dbReference type="RefSeq" id="WP_010575249.1">
    <property type="nucleotide sequence ID" value="NZ_CP033614.1"/>
</dbReference>
<dbReference type="AlphaFoldDB" id="A0A5F1XYE1"/>
<dbReference type="Proteomes" id="UP000276407">
    <property type="component" value="Chromosome 1"/>
</dbReference>
<dbReference type="KEGG" id="lkm:EFP84_17825"/>
<dbReference type="InterPro" id="IPR005144">
    <property type="entry name" value="ATP-cone_dom"/>
</dbReference>
<reference evidence="1 2" key="1">
    <citation type="submission" date="2018-11" db="EMBL/GenBank/DDBJ databases">
        <title>Complete genome sequence of Leptospira kmetyi isolate LS 001/16 from soil sample associated with a leptospirosis patient in Kelantan.</title>
        <authorList>
            <person name="Muhammad Yusoff F."/>
            <person name="Muhammad Yusoff S."/>
            <person name="Ahmad M.N."/>
            <person name="Yusof N.Y."/>
            <person name="Aziah I."/>
        </authorList>
    </citation>
    <scope>NUCLEOTIDE SEQUENCE [LARGE SCALE GENOMIC DNA]</scope>
    <source>
        <strain evidence="1 2">LS 001/16</strain>
    </source>
</reference>
<sequence>MKFFAHLRRTLSLSKILFLFSVLVFTDSIFGETILFKSGERAYATVIDQDPETVTIIKEGKRERLGKSKILKIIFKEIRDEQEIAKIIEAEKKKLNKEGKKSDKEEQLDTIYLEQMIKENSYKIVQKRLALMEKYLEERDGDWERYISAKRNPWEPVWKSAILPGWGHSLMKQEGWSSTYSTLFFVSLISYVGLDAAEKDRASAYNKKIEKILENQFTAGLIPSSSLPAGVLDQYNQINTFKNLNSLNSIRSDESSYKHAKHAAAGVAIGIYLIQLTHSYFTGKTWAQNNVIQSPTGETVSEGFGIRGNPLVYKEIAGGAKSVDVGGQVMYSLFF</sequence>